<feature type="region of interest" description="Disordered" evidence="1">
    <location>
        <begin position="375"/>
        <end position="495"/>
    </location>
</feature>
<evidence type="ECO:0000256" key="1">
    <source>
        <dbReference type="SAM" id="MobiDB-lite"/>
    </source>
</evidence>
<keyword evidence="2" id="KW-0732">Signal</keyword>
<sequence length="598" mass="66091">MSLLCASLIILSCLKPYTMKFICSILIPIFLEDARSYQLTPQGCAMPGRAHERHIHTRSLTKPIYPHLTCYWTVACSSRCLEVRLPARRPMSRILDGRGSRRWDLVFSTVQQLDLVRGAQPSPYHWAILVQPGNSCRDPAPGPAAAFLGTRSTKSPPRLIMSAPSDTDAYSYAKFLVDIYPEDAIEILCKRGSCDVIESVRQQVDRNCIRLAAIGGGISTNKVKNMVLDSSWDDLKALRGSPTMSATTTPRHYRRTGERPPTPSSTASGSPQTQRNQNCEWINVLGLEKYVVTASPSGSEEYLIGEDKLGRFQGVTVQWTTPPKKINHGGNMIDVSKNVGLTWNRPGDRVTFYNQFWVVRSDSIRHADVLLGYKKQPSPGGHDKASPLVLGRSGVPPEVPMAPPLLGPFEESTSTSIHSVHDGSNHGFRQGPSHNDVAAQSRIPLRKPGKTATMNSGPPSVLHNPQPSQSSIVMERESSRPGSASSTRTTKSSKQDTVLVQLSFEGKGKRLLHLDLTMQGDRMIPYLEPHISKMSGKQLDRFTHDMKITPLRESNMEPLDSPLAEDGFEDFWDAMVDFMRQNRAGPASKGPEFLLDIG</sequence>
<gene>
    <name evidence="3" type="ORF">NA56DRAFT_38199</name>
</gene>
<keyword evidence="4" id="KW-1185">Reference proteome</keyword>
<dbReference type="Proteomes" id="UP000235672">
    <property type="component" value="Unassembled WGS sequence"/>
</dbReference>
<dbReference type="EMBL" id="KZ613566">
    <property type="protein sequence ID" value="PMD12106.1"/>
    <property type="molecule type" value="Genomic_DNA"/>
</dbReference>
<protein>
    <submittedName>
        <fullName evidence="3">Uncharacterized protein</fullName>
    </submittedName>
</protein>
<accession>A0A2J6PDY5</accession>
<feature type="compositionally biased region" description="Low complexity" evidence="1">
    <location>
        <begin position="483"/>
        <end position="492"/>
    </location>
</feature>
<feature type="signal peptide" evidence="2">
    <location>
        <begin position="1"/>
        <end position="19"/>
    </location>
</feature>
<organism evidence="3 4">
    <name type="scientific">Hyaloscypha hepaticicola</name>
    <dbReference type="NCBI Taxonomy" id="2082293"/>
    <lineage>
        <taxon>Eukaryota</taxon>
        <taxon>Fungi</taxon>
        <taxon>Dikarya</taxon>
        <taxon>Ascomycota</taxon>
        <taxon>Pezizomycotina</taxon>
        <taxon>Leotiomycetes</taxon>
        <taxon>Helotiales</taxon>
        <taxon>Hyaloscyphaceae</taxon>
        <taxon>Hyaloscypha</taxon>
    </lineage>
</organism>
<evidence type="ECO:0000313" key="4">
    <source>
        <dbReference type="Proteomes" id="UP000235672"/>
    </source>
</evidence>
<feature type="region of interest" description="Disordered" evidence="1">
    <location>
        <begin position="238"/>
        <end position="275"/>
    </location>
</feature>
<dbReference type="OrthoDB" id="3547724at2759"/>
<reference evidence="3 4" key="1">
    <citation type="submission" date="2016-05" db="EMBL/GenBank/DDBJ databases">
        <title>A degradative enzymes factory behind the ericoid mycorrhizal symbiosis.</title>
        <authorList>
            <consortium name="DOE Joint Genome Institute"/>
            <person name="Martino E."/>
            <person name="Morin E."/>
            <person name="Grelet G."/>
            <person name="Kuo A."/>
            <person name="Kohler A."/>
            <person name="Daghino S."/>
            <person name="Barry K."/>
            <person name="Choi C."/>
            <person name="Cichocki N."/>
            <person name="Clum A."/>
            <person name="Copeland A."/>
            <person name="Hainaut M."/>
            <person name="Haridas S."/>
            <person name="Labutti K."/>
            <person name="Lindquist E."/>
            <person name="Lipzen A."/>
            <person name="Khouja H.-R."/>
            <person name="Murat C."/>
            <person name="Ohm R."/>
            <person name="Olson A."/>
            <person name="Spatafora J."/>
            <person name="Veneault-Fourrey C."/>
            <person name="Henrissat B."/>
            <person name="Grigoriev I."/>
            <person name="Martin F."/>
            <person name="Perotto S."/>
        </authorList>
    </citation>
    <scope>NUCLEOTIDE SEQUENCE [LARGE SCALE GENOMIC DNA]</scope>
    <source>
        <strain evidence="3 4">UAMH 7357</strain>
    </source>
</reference>
<feature type="compositionally biased region" description="Pro residues" evidence="1">
    <location>
        <begin position="397"/>
        <end position="406"/>
    </location>
</feature>
<feature type="compositionally biased region" description="Polar residues" evidence="1">
    <location>
        <begin position="452"/>
        <end position="472"/>
    </location>
</feature>
<evidence type="ECO:0000313" key="3">
    <source>
        <dbReference type="EMBL" id="PMD12106.1"/>
    </source>
</evidence>
<name>A0A2J6PDY5_9HELO</name>
<feature type="compositionally biased region" description="Low complexity" evidence="1">
    <location>
        <begin position="264"/>
        <end position="273"/>
    </location>
</feature>
<feature type="chain" id="PRO_5014430695" evidence="2">
    <location>
        <begin position="20"/>
        <end position="598"/>
    </location>
</feature>
<proteinExistence type="predicted"/>
<evidence type="ECO:0000256" key="2">
    <source>
        <dbReference type="SAM" id="SignalP"/>
    </source>
</evidence>
<dbReference type="AlphaFoldDB" id="A0A2J6PDY5"/>